<reference evidence="1" key="1">
    <citation type="journal article" date="2013" name="PLoS ONE">
        <title>Direct detection of alternative open reading frames translation products in human significantly expands the proteome.</title>
        <authorList>
            <person name="Vanderperre B."/>
            <person name="Lucier J.-F."/>
            <person name="Motard J."/>
            <person name="Tremblay G."/>
            <person name="Vanderperre S."/>
            <person name="Wisztorski M."/>
            <person name="Salzet M."/>
            <person name="Boisvert F.-M."/>
            <person name="Roucou X."/>
        </authorList>
    </citation>
    <scope>NUCLEOTIDE SEQUENCE</scope>
</reference>
<accession>L8EB40</accession>
<proteinExistence type="predicted"/>
<dbReference type="EMBL" id="HF584181">
    <property type="protein sequence ID" value="CCQ43678.1"/>
    <property type="molecule type" value="Genomic_DNA"/>
</dbReference>
<dbReference type="OrthoDB" id="5988548at2759"/>
<gene>
    <name evidence="1" type="primary">GALNT11</name>
</gene>
<organism evidence="1">
    <name type="scientific">Homo sapiens</name>
    <name type="common">Human</name>
    <dbReference type="NCBI Taxonomy" id="9606"/>
    <lineage>
        <taxon>Eukaryota</taxon>
        <taxon>Metazoa</taxon>
        <taxon>Chordata</taxon>
        <taxon>Craniata</taxon>
        <taxon>Vertebrata</taxon>
        <taxon>Euteleostomi</taxon>
        <taxon>Mammalia</taxon>
        <taxon>Eutheria</taxon>
        <taxon>Euarchontoglires</taxon>
        <taxon>Primates</taxon>
        <taxon>Haplorrhini</taxon>
        <taxon>Catarrhini</taxon>
        <taxon>Hominidae</taxon>
        <taxon>Homo</taxon>
    </lineage>
</organism>
<name>L8EB40_HUMAN</name>
<dbReference type="ChiTaRS" id="GALNT11">
    <property type="organism name" value="human"/>
</dbReference>
<sequence>MLLICLSVTAWATTEMCQTQGMQHVKKSSTHLTCQLLVLLSVSIMKRFLPCFGQCTVS</sequence>
<dbReference type="AlphaFoldDB" id="L8EB40"/>
<protein>
    <submittedName>
        <fullName evidence="1">Alternative protein GALNT11</fullName>
    </submittedName>
</protein>
<evidence type="ECO:0000313" key="1">
    <source>
        <dbReference type="EMBL" id="CCQ43678.1"/>
    </source>
</evidence>